<feature type="domain" description="CobQ/CobB/MinD/ParA nucleotide binding" evidence="2">
    <location>
        <begin position="340"/>
        <end position="551"/>
    </location>
</feature>
<evidence type="ECO:0000313" key="4">
    <source>
        <dbReference type="Proteomes" id="UP000006900"/>
    </source>
</evidence>
<feature type="compositionally biased region" description="Pro residues" evidence="1">
    <location>
        <begin position="61"/>
        <end position="86"/>
    </location>
</feature>
<feature type="compositionally biased region" description="Basic residues" evidence="1">
    <location>
        <begin position="205"/>
        <end position="214"/>
    </location>
</feature>
<dbReference type="AlphaFoldDB" id="A0A0H3MP10"/>
<gene>
    <name evidence="3" type="ordered locus">MLBr00048</name>
</gene>
<dbReference type="PANTHER" id="PTHR43384:SF14">
    <property type="entry name" value="ESX-1 SECRETION-ASSOCIATED PROTEIN ESPI"/>
    <property type="match status" value="1"/>
</dbReference>
<protein>
    <recommendedName>
        <fullName evidence="2">CobQ/CobB/MinD/ParA nucleotide binding domain-containing protein</fullName>
    </recommendedName>
</protein>
<dbReference type="KEGG" id="mlb:MLBr00048"/>
<feature type="compositionally biased region" description="Pro residues" evidence="1">
    <location>
        <begin position="93"/>
        <end position="103"/>
    </location>
</feature>
<dbReference type="InterPro" id="IPR027417">
    <property type="entry name" value="P-loop_NTPase"/>
</dbReference>
<proteinExistence type="predicted"/>
<dbReference type="InterPro" id="IPR050625">
    <property type="entry name" value="ParA/MinD_ATPase"/>
</dbReference>
<name>A0A0H3MP10_MYCLB</name>
<feature type="region of interest" description="Disordered" evidence="1">
    <location>
        <begin position="1"/>
        <end position="230"/>
    </location>
</feature>
<feature type="compositionally biased region" description="Pro residues" evidence="1">
    <location>
        <begin position="179"/>
        <end position="198"/>
    </location>
</feature>
<feature type="compositionally biased region" description="Basic and acidic residues" evidence="1">
    <location>
        <begin position="1"/>
        <end position="13"/>
    </location>
</feature>
<evidence type="ECO:0000256" key="1">
    <source>
        <dbReference type="SAM" id="MobiDB-lite"/>
    </source>
</evidence>
<evidence type="ECO:0000259" key="2">
    <source>
        <dbReference type="Pfam" id="PF01656"/>
    </source>
</evidence>
<evidence type="ECO:0000313" key="3">
    <source>
        <dbReference type="EMBL" id="CAR70141.1"/>
    </source>
</evidence>
<feature type="compositionally biased region" description="Pro residues" evidence="1">
    <location>
        <begin position="112"/>
        <end position="121"/>
    </location>
</feature>
<dbReference type="GO" id="GO:0005829">
    <property type="term" value="C:cytosol"/>
    <property type="evidence" value="ECO:0007669"/>
    <property type="project" value="TreeGrafter"/>
</dbReference>
<dbReference type="EMBL" id="FM211192">
    <property type="protein sequence ID" value="CAR70141.1"/>
    <property type="molecule type" value="Genomic_DNA"/>
</dbReference>
<sequence length="586" mass="63226">MAADYDKLFRLDDGAYASPDQAAEQLFDDAPLYPPPIIPTCTTTPNGEVASPMPDWSEQLPPNPPAASKSPLPPMPIGSSVQPPPASSESPRAPMPVSAPPRSPAASLMPISEPPQWPPAEAPEHQFAKAEPPSVPIPINEPSPAKPATPMPMTPIDGSQRTPVTSPEPSLAEFEAQPPATPKPSLLPRPMSSPPEAPRPSANQHSRHARRGHHHRDETQQANPASATEPMIAPRARTAELRQAPHAAAEPAPTQHLTRPDGLVSHRTALHDSTATSAIGVQTGRSTGAKKPSKVVAKRGWRHWVHTVTRINLGLSPDERYELDLRTRVRRPPRGSYQIGILGLKGGAGKTTVTVTLGSMFARVRNDRILVVDADTSCGNLADRAGRFSEANIADLLADKDVKSYNDIRTHTSVNAVNLEVLPAAEYSTAQHALSGEDWNFAAATVSKYYNVMLADCGVGLFDPVTRGVLSTASGVVIVTSTSVDAARQAAIALDWLRHNGYQDLLSRACVVINHVMPKEPNIASKDLVQQFEQQIQPGRVVVLPWDKHIAAGTEIRLDRLDPLYRRRILELAAALSDDFERAGRH</sequence>
<dbReference type="Proteomes" id="UP000006900">
    <property type="component" value="Chromosome"/>
</dbReference>
<reference evidence="3 4" key="1">
    <citation type="journal article" date="2009" name="Nat. Genet.">
        <title>Comparative genomic and phylogeographic analysis of Mycobacterium leprae.</title>
        <authorList>
            <person name="Monot M."/>
            <person name="Honore N."/>
            <person name="Garnier T."/>
            <person name="Zidane N."/>
            <person name="Sherafi D."/>
            <person name="Paniz-Mondolfi A."/>
            <person name="Matsuoka M."/>
            <person name="Taylor G.M."/>
            <person name="Donoghue H.D."/>
            <person name="Bouwman A."/>
            <person name="Mays S."/>
            <person name="Watson C."/>
            <person name="Lockwood D."/>
            <person name="Khamispour A."/>
            <person name="Dowlati Y."/>
            <person name="Jianping S."/>
            <person name="Rea T.H."/>
            <person name="Vera-Cabrera L."/>
            <person name="Stefani M.M."/>
            <person name="Banu S."/>
            <person name="Macdonald M."/>
            <person name="Sapkota B.R."/>
            <person name="Spencer J.S."/>
            <person name="Thomas J."/>
            <person name="Harshman K."/>
            <person name="Singh P."/>
            <person name="Busso P."/>
            <person name="Gattiker A."/>
            <person name="Rougemont J."/>
            <person name="Brennan P.J."/>
            <person name="Cole S.T."/>
        </authorList>
    </citation>
    <scope>NUCLEOTIDE SEQUENCE [LARGE SCALE GENOMIC DNA]</scope>
    <source>
        <strain evidence="4">Br4923</strain>
    </source>
</reference>
<dbReference type="GO" id="GO:0009898">
    <property type="term" value="C:cytoplasmic side of plasma membrane"/>
    <property type="evidence" value="ECO:0007669"/>
    <property type="project" value="TreeGrafter"/>
</dbReference>
<dbReference type="HOGENOM" id="CLU_495924_0_0_11"/>
<dbReference type="Pfam" id="PF01656">
    <property type="entry name" value="CbiA"/>
    <property type="match status" value="1"/>
</dbReference>
<feature type="compositionally biased region" description="Polar residues" evidence="1">
    <location>
        <begin position="157"/>
        <end position="168"/>
    </location>
</feature>
<dbReference type="PANTHER" id="PTHR43384">
    <property type="entry name" value="SEPTUM SITE-DETERMINING PROTEIN MIND HOMOLOG, CHLOROPLASTIC-RELATED"/>
    <property type="match status" value="1"/>
</dbReference>
<accession>A0A0H3MP10</accession>
<dbReference type="GO" id="GO:0016887">
    <property type="term" value="F:ATP hydrolysis activity"/>
    <property type="evidence" value="ECO:0007669"/>
    <property type="project" value="TreeGrafter"/>
</dbReference>
<dbReference type="InterPro" id="IPR002586">
    <property type="entry name" value="CobQ/CobB/MinD/ParA_Nub-bd_dom"/>
</dbReference>
<feature type="compositionally biased region" description="Pro residues" evidence="1">
    <location>
        <begin position="133"/>
        <end position="153"/>
    </location>
</feature>
<dbReference type="Gene3D" id="3.40.50.300">
    <property type="entry name" value="P-loop containing nucleotide triphosphate hydrolases"/>
    <property type="match status" value="1"/>
</dbReference>
<feature type="region of interest" description="Disordered" evidence="1">
    <location>
        <begin position="241"/>
        <end position="260"/>
    </location>
</feature>
<organism evidence="3 4">
    <name type="scientific">Mycobacterium leprae (strain Br4923)</name>
    <dbReference type="NCBI Taxonomy" id="561304"/>
    <lineage>
        <taxon>Bacteria</taxon>
        <taxon>Bacillati</taxon>
        <taxon>Actinomycetota</taxon>
        <taxon>Actinomycetes</taxon>
        <taxon>Mycobacteriales</taxon>
        <taxon>Mycobacteriaceae</taxon>
        <taxon>Mycobacterium</taxon>
    </lineage>
</organism>
<dbReference type="PRINTS" id="PR01217">
    <property type="entry name" value="PRICHEXTENSN"/>
</dbReference>
<dbReference type="GO" id="GO:0005524">
    <property type="term" value="F:ATP binding"/>
    <property type="evidence" value="ECO:0007669"/>
    <property type="project" value="TreeGrafter"/>
</dbReference>
<dbReference type="GO" id="GO:0051782">
    <property type="term" value="P:negative regulation of cell division"/>
    <property type="evidence" value="ECO:0007669"/>
    <property type="project" value="TreeGrafter"/>
</dbReference>
<dbReference type="SUPFAM" id="SSF52540">
    <property type="entry name" value="P-loop containing nucleoside triphosphate hydrolases"/>
    <property type="match status" value="1"/>
</dbReference>